<dbReference type="PANTHER" id="PTHR12184:SF1">
    <property type="entry name" value="UBIQUINOL-CYTOCHROME-C REDUCTASE COMPLEX ASSEMBLY FACTOR 1"/>
    <property type="match status" value="1"/>
</dbReference>
<dbReference type="STRING" id="403673.A0A177WZG1"/>
<sequence length="242" mass="27194">MDMMPLSMRSTIGKLIHTWTAISVTPHAVGLSVRSLHSTCTAKSNTTLGQELPYPDGLSKLLNPVGYLKWKMNVIDNARANYEHCSAQFEQQPDFVKSLGLDESFQGWFSMTILHVWILNARLRGEGANGKDMKQEVFNHIWLDVEIKLHQAGVKTRISQITSGLLDSYYGQTLAYDEGIYYGDSILAAALWRNFFGGKDVNAVQLLKLIEYTRRQLVHVEQTSLDDILSGKFQFLPASPLA</sequence>
<dbReference type="GO" id="GO:0005739">
    <property type="term" value="C:mitochondrion"/>
    <property type="evidence" value="ECO:0007669"/>
    <property type="project" value="TreeGrafter"/>
</dbReference>
<dbReference type="PANTHER" id="PTHR12184">
    <property type="entry name" value="UBIQUINOL-CYTOCHROME C REDUCTASE COMPLEX ASSEMBLY FACTOR 1 FAMILY MEMBER"/>
    <property type="match status" value="1"/>
</dbReference>
<dbReference type="VEuPathDB" id="FungiDB:BDEG_28084"/>
<evidence type="ECO:0000313" key="4">
    <source>
        <dbReference type="Proteomes" id="UP000077115"/>
    </source>
</evidence>
<evidence type="ECO:0000313" key="3">
    <source>
        <dbReference type="EMBL" id="OAJ44901.1"/>
    </source>
</evidence>
<proteinExistence type="inferred from homology"/>
<evidence type="ECO:0000256" key="1">
    <source>
        <dbReference type="ARBA" id="ARBA00006407"/>
    </source>
</evidence>
<dbReference type="EMBL" id="DS022314">
    <property type="protein sequence ID" value="OAJ44901.1"/>
    <property type="molecule type" value="Genomic_DNA"/>
</dbReference>
<evidence type="ECO:0000259" key="2">
    <source>
        <dbReference type="Pfam" id="PF03981"/>
    </source>
</evidence>
<reference evidence="3 4" key="2">
    <citation type="submission" date="2016-05" db="EMBL/GenBank/DDBJ databases">
        <title>Lineage-specific infection strategies underlie the spectrum of fungal disease in amphibians.</title>
        <authorList>
            <person name="Cuomo C.A."/>
            <person name="Farrer R.A."/>
            <person name="James T."/>
            <person name="Longcore J."/>
            <person name="Birren B."/>
        </authorList>
    </citation>
    <scope>NUCLEOTIDE SEQUENCE [LARGE SCALE GENOMIC DNA]</scope>
    <source>
        <strain evidence="3 4">JEL423</strain>
    </source>
</reference>
<dbReference type="Proteomes" id="UP000077115">
    <property type="component" value="Unassembled WGS sequence"/>
</dbReference>
<comment type="similarity">
    <text evidence="1">Belongs to the CBP3 family.</text>
</comment>
<reference evidence="3 4" key="1">
    <citation type="submission" date="2006-10" db="EMBL/GenBank/DDBJ databases">
        <title>The Genome Sequence of Batrachochytrium dendrobatidis JEL423.</title>
        <authorList>
            <consortium name="The Broad Institute Genome Sequencing Platform"/>
            <person name="Birren B."/>
            <person name="Lander E."/>
            <person name="Galagan J."/>
            <person name="Cuomo C."/>
            <person name="Devon K."/>
            <person name="Jaffe D."/>
            <person name="Butler J."/>
            <person name="Alvarez P."/>
            <person name="Gnerre S."/>
            <person name="Grabherr M."/>
            <person name="Kleber M."/>
            <person name="Mauceli E."/>
            <person name="Brockman W."/>
            <person name="Young S."/>
            <person name="LaButti K."/>
            <person name="Sykes S."/>
            <person name="DeCaprio D."/>
            <person name="Crawford M."/>
            <person name="Koehrsen M."/>
            <person name="Engels R."/>
            <person name="Montgomery P."/>
            <person name="Pearson M."/>
            <person name="Howarth C."/>
            <person name="Larson L."/>
            <person name="White J."/>
            <person name="O'Leary S."/>
            <person name="Kodira C."/>
            <person name="Zeng Q."/>
            <person name="Yandava C."/>
            <person name="Alvarado L."/>
            <person name="Longcore J."/>
            <person name="James T."/>
        </authorList>
    </citation>
    <scope>NUCLEOTIDE SEQUENCE [LARGE SCALE GENOMIC DNA]</scope>
    <source>
        <strain evidence="3 4">JEL423</strain>
    </source>
</reference>
<feature type="domain" description="Ubiquinol-cytochrome c chaperone" evidence="2">
    <location>
        <begin position="98"/>
        <end position="235"/>
    </location>
</feature>
<organism evidence="3 4">
    <name type="scientific">Batrachochytrium dendrobatidis (strain JEL423)</name>
    <dbReference type="NCBI Taxonomy" id="403673"/>
    <lineage>
        <taxon>Eukaryota</taxon>
        <taxon>Fungi</taxon>
        <taxon>Fungi incertae sedis</taxon>
        <taxon>Chytridiomycota</taxon>
        <taxon>Chytridiomycota incertae sedis</taxon>
        <taxon>Chytridiomycetes</taxon>
        <taxon>Rhizophydiales</taxon>
        <taxon>Rhizophydiales incertae sedis</taxon>
        <taxon>Batrachochytrium</taxon>
    </lineage>
</organism>
<dbReference type="InterPro" id="IPR007129">
    <property type="entry name" value="Ubiqinol_cyt_c_chaperone_CPB3"/>
</dbReference>
<dbReference type="InterPro" id="IPR021150">
    <property type="entry name" value="Ubiq_cyt_c_chap"/>
</dbReference>
<dbReference type="AlphaFoldDB" id="A0A177WZG1"/>
<protein>
    <recommendedName>
        <fullName evidence="2">Ubiquinol-cytochrome c chaperone domain-containing protein</fullName>
    </recommendedName>
</protein>
<dbReference type="GO" id="GO:0034551">
    <property type="term" value="P:mitochondrial respiratory chain complex III assembly"/>
    <property type="evidence" value="ECO:0007669"/>
    <property type="project" value="TreeGrafter"/>
</dbReference>
<gene>
    <name evidence="3" type="ORF">BDEG_28084</name>
</gene>
<name>A0A177WZG1_BATDL</name>
<dbReference type="Pfam" id="PF03981">
    <property type="entry name" value="Ubiq_cyt_C_chap"/>
    <property type="match status" value="1"/>
</dbReference>
<dbReference type="eggNOG" id="KOG2873">
    <property type="taxonomic scope" value="Eukaryota"/>
</dbReference>
<dbReference type="OrthoDB" id="10253878at2759"/>
<accession>A0A177WZG1</accession>